<protein>
    <submittedName>
        <fullName evidence="1">Uncharacterized protein</fullName>
    </submittedName>
</protein>
<reference evidence="1" key="5">
    <citation type="journal article" date="2021" name="G3 (Bethesda)">
        <title>Aegilops tauschii genome assembly Aet v5.0 features greater sequence contiguity and improved annotation.</title>
        <authorList>
            <person name="Wang L."/>
            <person name="Zhu T."/>
            <person name="Rodriguez J.C."/>
            <person name="Deal K.R."/>
            <person name="Dubcovsky J."/>
            <person name="McGuire P.E."/>
            <person name="Lux T."/>
            <person name="Spannagl M."/>
            <person name="Mayer K.F.X."/>
            <person name="Baldrich P."/>
            <person name="Meyers B.C."/>
            <person name="Huo N."/>
            <person name="Gu Y.Q."/>
            <person name="Zhou H."/>
            <person name="Devos K.M."/>
            <person name="Bennetzen J.L."/>
            <person name="Unver T."/>
            <person name="Budak H."/>
            <person name="Gulick P.J."/>
            <person name="Galiba G."/>
            <person name="Kalapos B."/>
            <person name="Nelson D.R."/>
            <person name="Li P."/>
            <person name="You F.M."/>
            <person name="Luo M.C."/>
            <person name="Dvorak J."/>
        </authorList>
    </citation>
    <scope>NUCLEOTIDE SEQUENCE [LARGE SCALE GENOMIC DNA]</scope>
    <source>
        <strain evidence="1">cv. AL8/78</strain>
    </source>
</reference>
<reference evidence="2" key="1">
    <citation type="journal article" date="2014" name="Science">
        <title>Ancient hybridizations among the ancestral genomes of bread wheat.</title>
        <authorList>
            <consortium name="International Wheat Genome Sequencing Consortium,"/>
            <person name="Marcussen T."/>
            <person name="Sandve S.R."/>
            <person name="Heier L."/>
            <person name="Spannagl M."/>
            <person name="Pfeifer M."/>
            <person name="Jakobsen K.S."/>
            <person name="Wulff B.B."/>
            <person name="Steuernagel B."/>
            <person name="Mayer K.F."/>
            <person name="Olsen O.A."/>
        </authorList>
    </citation>
    <scope>NUCLEOTIDE SEQUENCE [LARGE SCALE GENOMIC DNA]</scope>
    <source>
        <strain evidence="2">cv. AL8/78</strain>
    </source>
</reference>
<dbReference type="AlphaFoldDB" id="A0A453FJ80"/>
<dbReference type="EnsemblPlants" id="AET3Gv20691700.1">
    <property type="protein sequence ID" value="AET3Gv20691700.1"/>
    <property type="gene ID" value="AET3Gv20691700"/>
</dbReference>
<proteinExistence type="predicted"/>
<keyword evidence="2" id="KW-1185">Reference proteome</keyword>
<reference evidence="1" key="4">
    <citation type="submission" date="2019-03" db="UniProtKB">
        <authorList>
            <consortium name="EnsemblPlants"/>
        </authorList>
    </citation>
    <scope>IDENTIFICATION</scope>
</reference>
<reference evidence="1" key="3">
    <citation type="journal article" date="2017" name="Nature">
        <title>Genome sequence of the progenitor of the wheat D genome Aegilops tauschii.</title>
        <authorList>
            <person name="Luo M.C."/>
            <person name="Gu Y.Q."/>
            <person name="Puiu D."/>
            <person name="Wang H."/>
            <person name="Twardziok S.O."/>
            <person name="Deal K.R."/>
            <person name="Huo N."/>
            <person name="Zhu T."/>
            <person name="Wang L."/>
            <person name="Wang Y."/>
            <person name="McGuire P.E."/>
            <person name="Liu S."/>
            <person name="Long H."/>
            <person name="Ramasamy R.K."/>
            <person name="Rodriguez J.C."/>
            <person name="Van S.L."/>
            <person name="Yuan L."/>
            <person name="Wang Z."/>
            <person name="Xia Z."/>
            <person name="Xiao L."/>
            <person name="Anderson O.D."/>
            <person name="Ouyang S."/>
            <person name="Liang Y."/>
            <person name="Zimin A.V."/>
            <person name="Pertea G."/>
            <person name="Qi P."/>
            <person name="Bennetzen J.L."/>
            <person name="Dai X."/>
            <person name="Dawson M.W."/>
            <person name="Muller H.G."/>
            <person name="Kugler K."/>
            <person name="Rivarola-Duarte L."/>
            <person name="Spannagl M."/>
            <person name="Mayer K.F.X."/>
            <person name="Lu F.H."/>
            <person name="Bevan M.W."/>
            <person name="Leroy P."/>
            <person name="Li P."/>
            <person name="You F.M."/>
            <person name="Sun Q."/>
            <person name="Liu Z."/>
            <person name="Lyons E."/>
            <person name="Wicker T."/>
            <person name="Salzberg S.L."/>
            <person name="Devos K.M."/>
            <person name="Dvorak J."/>
        </authorList>
    </citation>
    <scope>NUCLEOTIDE SEQUENCE [LARGE SCALE GENOMIC DNA]</scope>
    <source>
        <strain evidence="1">cv. AL8/78</strain>
    </source>
</reference>
<reference evidence="2" key="2">
    <citation type="journal article" date="2017" name="Nat. Plants">
        <title>The Aegilops tauschii genome reveals multiple impacts of transposons.</title>
        <authorList>
            <person name="Zhao G."/>
            <person name="Zou C."/>
            <person name="Li K."/>
            <person name="Wang K."/>
            <person name="Li T."/>
            <person name="Gao L."/>
            <person name="Zhang X."/>
            <person name="Wang H."/>
            <person name="Yang Z."/>
            <person name="Liu X."/>
            <person name="Jiang W."/>
            <person name="Mao L."/>
            <person name="Kong X."/>
            <person name="Jiao Y."/>
            <person name="Jia J."/>
        </authorList>
    </citation>
    <scope>NUCLEOTIDE SEQUENCE [LARGE SCALE GENOMIC DNA]</scope>
    <source>
        <strain evidence="2">cv. AL8/78</strain>
    </source>
</reference>
<sequence length="39" mass="4317">MAGGLRYHDLRIKLGLQRLTVEGRSSLLDSTCLTILNSD</sequence>
<organism evidence="1 2">
    <name type="scientific">Aegilops tauschii subsp. strangulata</name>
    <name type="common">Goatgrass</name>
    <dbReference type="NCBI Taxonomy" id="200361"/>
    <lineage>
        <taxon>Eukaryota</taxon>
        <taxon>Viridiplantae</taxon>
        <taxon>Streptophyta</taxon>
        <taxon>Embryophyta</taxon>
        <taxon>Tracheophyta</taxon>
        <taxon>Spermatophyta</taxon>
        <taxon>Magnoliopsida</taxon>
        <taxon>Liliopsida</taxon>
        <taxon>Poales</taxon>
        <taxon>Poaceae</taxon>
        <taxon>BOP clade</taxon>
        <taxon>Pooideae</taxon>
        <taxon>Triticodae</taxon>
        <taxon>Triticeae</taxon>
        <taxon>Triticinae</taxon>
        <taxon>Aegilops</taxon>
    </lineage>
</organism>
<dbReference type="Gramene" id="AET3Gv20691700.1">
    <property type="protein sequence ID" value="AET3Gv20691700.1"/>
    <property type="gene ID" value="AET3Gv20691700"/>
</dbReference>
<evidence type="ECO:0000313" key="1">
    <source>
        <dbReference type="EnsemblPlants" id="AET3Gv20691700.1"/>
    </source>
</evidence>
<dbReference type="Proteomes" id="UP000015105">
    <property type="component" value="Chromosome 3D"/>
</dbReference>
<evidence type="ECO:0000313" key="2">
    <source>
        <dbReference type="Proteomes" id="UP000015105"/>
    </source>
</evidence>
<accession>A0A453FJ80</accession>
<name>A0A453FJ80_AEGTS</name>